<reference evidence="4" key="1">
    <citation type="submission" date="2018-05" db="EMBL/GenBank/DDBJ databases">
        <authorList>
            <person name="Lanie J.A."/>
            <person name="Ng W.-L."/>
            <person name="Kazmierczak K.M."/>
            <person name="Andrzejewski T.M."/>
            <person name="Davidsen T.M."/>
            <person name="Wayne K.J."/>
            <person name="Tettelin H."/>
            <person name="Glass J.I."/>
            <person name="Rusch D."/>
            <person name="Podicherti R."/>
            <person name="Tsui H.-C.T."/>
            <person name="Winkler M.E."/>
        </authorList>
    </citation>
    <scope>NUCLEOTIDE SEQUENCE</scope>
</reference>
<protein>
    <recommendedName>
        <fullName evidence="5">Glycosyltransferase 2-like domain-containing protein</fullName>
    </recommendedName>
</protein>
<evidence type="ECO:0000259" key="3">
    <source>
        <dbReference type="Pfam" id="PF02709"/>
    </source>
</evidence>
<dbReference type="PANTHER" id="PTHR40743">
    <property type="entry name" value="NUCLEOTIDE-DIPHOSPHO-SUGAR TRANSFERASE CONTAINING PROTEIN"/>
    <property type="match status" value="1"/>
</dbReference>
<dbReference type="AlphaFoldDB" id="A0A381WLB4"/>
<keyword evidence="1" id="KW-0808">Transferase</keyword>
<dbReference type="PANTHER" id="PTHR40743:SF1">
    <property type="entry name" value="POSSIBLE GLYCOSYLTRANSFERASE"/>
    <property type="match status" value="1"/>
</dbReference>
<dbReference type="InterPro" id="IPR029044">
    <property type="entry name" value="Nucleotide-diphossugar_trans"/>
</dbReference>
<gene>
    <name evidence="4" type="ORF">METZ01_LOCUS106128</name>
</gene>
<feature type="domain" description="Galactosyltransferase C-terminal" evidence="3">
    <location>
        <begin position="127"/>
        <end position="177"/>
    </location>
</feature>
<dbReference type="InterPro" id="IPR027791">
    <property type="entry name" value="Galactosyl_T_C"/>
</dbReference>
<evidence type="ECO:0000259" key="2">
    <source>
        <dbReference type="Pfam" id="PF00535"/>
    </source>
</evidence>
<accession>A0A381WLB4</accession>
<name>A0A381WLB4_9ZZZZ</name>
<dbReference type="Pfam" id="PF00535">
    <property type="entry name" value="Glycos_transf_2"/>
    <property type="match status" value="1"/>
</dbReference>
<organism evidence="4">
    <name type="scientific">marine metagenome</name>
    <dbReference type="NCBI Taxonomy" id="408172"/>
    <lineage>
        <taxon>unclassified sequences</taxon>
        <taxon>metagenomes</taxon>
        <taxon>ecological metagenomes</taxon>
    </lineage>
</organism>
<sequence>MISILCGLKNRSNHLLQTYKSWLACKCVDEIVIVDWGSDVPIAEELEEHEKLKIVQVNRDHAKYWAFSQAYNTAARFAVGDSYVIMNADEILVSPDSLCILERPPADFCYEGTSWKSSKAHGVYFLYIRAATFWRVNGYHEKILGYGYDDVDLRRRLINEGVEIKEANVEIEHIKHEATHKSRENMLNYGISWVFPWSIEKNPIELEWTKKDGIIYCDIDIDSRITEEEMQCRNGMAKALSQQQKSLRGMAHIELPEGGVLEI</sequence>
<evidence type="ECO:0000313" key="4">
    <source>
        <dbReference type="EMBL" id="SVA53274.1"/>
    </source>
</evidence>
<dbReference type="Gene3D" id="3.90.550.10">
    <property type="entry name" value="Spore Coat Polysaccharide Biosynthesis Protein SpsA, Chain A"/>
    <property type="match status" value="1"/>
</dbReference>
<dbReference type="EMBL" id="UINC01012166">
    <property type="protein sequence ID" value="SVA53274.1"/>
    <property type="molecule type" value="Genomic_DNA"/>
</dbReference>
<proteinExistence type="predicted"/>
<evidence type="ECO:0008006" key="5">
    <source>
        <dbReference type="Google" id="ProtNLM"/>
    </source>
</evidence>
<evidence type="ECO:0000256" key="1">
    <source>
        <dbReference type="ARBA" id="ARBA00022679"/>
    </source>
</evidence>
<dbReference type="GO" id="GO:0016740">
    <property type="term" value="F:transferase activity"/>
    <property type="evidence" value="ECO:0007669"/>
    <property type="project" value="UniProtKB-KW"/>
</dbReference>
<feature type="domain" description="Glycosyltransferase 2-like" evidence="2">
    <location>
        <begin position="9"/>
        <end position="91"/>
    </location>
</feature>
<dbReference type="InterPro" id="IPR001173">
    <property type="entry name" value="Glyco_trans_2-like"/>
</dbReference>
<dbReference type="SUPFAM" id="SSF53448">
    <property type="entry name" value="Nucleotide-diphospho-sugar transferases"/>
    <property type="match status" value="1"/>
</dbReference>
<dbReference type="Pfam" id="PF02709">
    <property type="entry name" value="Glyco_transf_7C"/>
    <property type="match status" value="1"/>
</dbReference>